<dbReference type="SUPFAM" id="SSF117281">
    <property type="entry name" value="Kelch motif"/>
    <property type="match status" value="1"/>
</dbReference>
<dbReference type="PANTHER" id="PTHR45632">
    <property type="entry name" value="LD33804P"/>
    <property type="match status" value="1"/>
</dbReference>
<protein>
    <submittedName>
        <fullName evidence="1">Cyclically-permuted mutarotase family protein</fullName>
    </submittedName>
</protein>
<name>A0ABV1FQQ5_9BACT</name>
<dbReference type="NCBIfam" id="TIGR03548">
    <property type="entry name" value="mutarot_permut"/>
    <property type="match status" value="1"/>
</dbReference>
<dbReference type="InterPro" id="IPR056734">
    <property type="entry name" value="NANM"/>
</dbReference>
<dbReference type="Pfam" id="PF24996">
    <property type="entry name" value="NANM"/>
    <property type="match status" value="2"/>
</dbReference>
<dbReference type="InterPro" id="IPR019937">
    <property type="entry name" value="Cycl-permuted_mutarotase"/>
</dbReference>
<gene>
    <name evidence="1" type="ORF">AAAT34_06280</name>
</gene>
<comment type="caution">
    <text evidence="1">The sequence shown here is derived from an EMBL/GenBank/DDBJ whole genome shotgun (WGS) entry which is preliminary data.</text>
</comment>
<proteinExistence type="predicted"/>
<evidence type="ECO:0000313" key="1">
    <source>
        <dbReference type="EMBL" id="MEQ2486660.1"/>
    </source>
</evidence>
<sequence>MNNLHPYTWLHPKSAPMWLVALLVGLLPWYATMAQNHLRVSEIGGFPQSEAGYAMGVSACFAGTIGNHIIMAGGCNFPDNSGVKHYYKGIYAACWQADTLQWRCIGTLPEPVAYGATVDMGDSLLLIGGNNQEHSLRQVVSVKLDPRGNAIVMRLPSLPVTVDNGAAAYAKGHVFVFGGNQNGKPSKALWSLSCSRPTSQWKSRKAMPGNPRVQPVCVAHGQRLFAWGGFYAKGAKSKVATDGYAYDVKRNRWAQLAEPRDAAGESLTLSGATGATNGAGLLLCLGGVNKTIFADAISGKYQLVDQADYLKQPVAWYRFNATPLVFNAKTLRWLKPTTPDARLARAGALLIGIAANQFLYIGGELKPGVRTPQILRIELE</sequence>
<dbReference type="Proteomes" id="UP001487296">
    <property type="component" value="Unassembled WGS sequence"/>
</dbReference>
<evidence type="ECO:0000313" key="2">
    <source>
        <dbReference type="Proteomes" id="UP001487296"/>
    </source>
</evidence>
<accession>A0ABV1FQQ5</accession>
<keyword evidence="2" id="KW-1185">Reference proteome</keyword>
<reference evidence="1 2" key="1">
    <citation type="submission" date="2024-04" db="EMBL/GenBank/DDBJ databases">
        <title>Human intestinal bacterial collection.</title>
        <authorList>
            <person name="Pauvert C."/>
            <person name="Hitch T.C.A."/>
            <person name="Clavel T."/>
        </authorList>
    </citation>
    <scope>NUCLEOTIDE SEQUENCE [LARGE SCALE GENOMIC DNA]</scope>
    <source>
        <strain evidence="1 2">CLA-AA-H145</strain>
    </source>
</reference>
<dbReference type="EMBL" id="JBBNFP010000018">
    <property type="protein sequence ID" value="MEQ2486660.1"/>
    <property type="molecule type" value="Genomic_DNA"/>
</dbReference>
<dbReference type="Gene3D" id="2.120.10.80">
    <property type="entry name" value="Kelch-type beta propeller"/>
    <property type="match status" value="1"/>
</dbReference>
<dbReference type="RefSeq" id="WP_215759740.1">
    <property type="nucleotide sequence ID" value="NZ_JAHKBE010000018.1"/>
</dbReference>
<organism evidence="1 2">
    <name type="scientific">Hallella faecis</name>
    <dbReference type="NCBI Taxonomy" id="2841596"/>
    <lineage>
        <taxon>Bacteria</taxon>
        <taxon>Pseudomonadati</taxon>
        <taxon>Bacteroidota</taxon>
        <taxon>Bacteroidia</taxon>
        <taxon>Bacteroidales</taxon>
        <taxon>Prevotellaceae</taxon>
        <taxon>Hallella</taxon>
    </lineage>
</organism>
<dbReference type="InterPro" id="IPR015915">
    <property type="entry name" value="Kelch-typ_b-propeller"/>
</dbReference>